<dbReference type="Gene3D" id="3.40.50.720">
    <property type="entry name" value="NAD(P)-binding Rossmann-like Domain"/>
    <property type="match status" value="1"/>
</dbReference>
<sequence>MGRLDGKVALVTGGARGMGASHVRTFLGEGAKVVFGDVRRDEGRSLEKELGDDCRFVAHDVTAEEGWSSIVERATATFGGLDILVNNAGVLGFGPVADMTVADFRKFLEVNLVSQWLGIKHAGPVMSEGGSIVNISSVNGLVGAAGLTGYSASKAGVRGLTRSAALELAPRRIRVNSVHPGGVATPMVGRNADDLEDRAGGVMSGLPIPRYASPQEISNMVLFLASDESSYCTGAEFVVDGGMTAGAGF</sequence>
<evidence type="ECO:0000256" key="2">
    <source>
        <dbReference type="ARBA" id="ARBA00023002"/>
    </source>
</evidence>
<name>A0ABP8QJ85_9ACTN</name>
<dbReference type="PRINTS" id="PR00081">
    <property type="entry name" value="GDHRDH"/>
</dbReference>
<organism evidence="3 4">
    <name type="scientific">Actinoallomurus oryzae</name>
    <dbReference type="NCBI Taxonomy" id="502180"/>
    <lineage>
        <taxon>Bacteria</taxon>
        <taxon>Bacillati</taxon>
        <taxon>Actinomycetota</taxon>
        <taxon>Actinomycetes</taxon>
        <taxon>Streptosporangiales</taxon>
        <taxon>Thermomonosporaceae</taxon>
        <taxon>Actinoallomurus</taxon>
    </lineage>
</organism>
<dbReference type="PROSITE" id="PS00061">
    <property type="entry name" value="ADH_SHORT"/>
    <property type="match status" value="1"/>
</dbReference>
<dbReference type="Proteomes" id="UP001500503">
    <property type="component" value="Unassembled WGS sequence"/>
</dbReference>
<dbReference type="RefSeq" id="WP_345469057.1">
    <property type="nucleotide sequence ID" value="NZ_BAABHF010000034.1"/>
</dbReference>
<evidence type="ECO:0000313" key="3">
    <source>
        <dbReference type="EMBL" id="GAA4503909.1"/>
    </source>
</evidence>
<dbReference type="PANTHER" id="PTHR24321:SF8">
    <property type="entry name" value="ESTRADIOL 17-BETA-DEHYDROGENASE 8-RELATED"/>
    <property type="match status" value="1"/>
</dbReference>
<keyword evidence="4" id="KW-1185">Reference proteome</keyword>
<keyword evidence="2" id="KW-0560">Oxidoreductase</keyword>
<dbReference type="InterPro" id="IPR002347">
    <property type="entry name" value="SDR_fam"/>
</dbReference>
<dbReference type="InterPro" id="IPR036291">
    <property type="entry name" value="NAD(P)-bd_dom_sf"/>
</dbReference>
<dbReference type="Pfam" id="PF13561">
    <property type="entry name" value="adh_short_C2"/>
    <property type="match status" value="1"/>
</dbReference>
<evidence type="ECO:0000256" key="1">
    <source>
        <dbReference type="ARBA" id="ARBA00006484"/>
    </source>
</evidence>
<dbReference type="NCBIfam" id="NF005559">
    <property type="entry name" value="PRK07231.1"/>
    <property type="match status" value="1"/>
</dbReference>
<gene>
    <name evidence="3" type="ORF">GCM10023191_057270</name>
</gene>
<reference evidence="4" key="1">
    <citation type="journal article" date="2019" name="Int. J. Syst. Evol. Microbiol.">
        <title>The Global Catalogue of Microorganisms (GCM) 10K type strain sequencing project: providing services to taxonomists for standard genome sequencing and annotation.</title>
        <authorList>
            <consortium name="The Broad Institute Genomics Platform"/>
            <consortium name="The Broad Institute Genome Sequencing Center for Infectious Disease"/>
            <person name="Wu L."/>
            <person name="Ma J."/>
        </authorList>
    </citation>
    <scope>NUCLEOTIDE SEQUENCE [LARGE SCALE GENOMIC DNA]</scope>
    <source>
        <strain evidence="4">JCM 17933</strain>
    </source>
</reference>
<accession>A0ABP8QJ85</accession>
<comment type="similarity">
    <text evidence="1">Belongs to the short-chain dehydrogenases/reductases (SDR) family.</text>
</comment>
<proteinExistence type="inferred from homology"/>
<dbReference type="EMBL" id="BAABHF010000034">
    <property type="protein sequence ID" value="GAA4503909.1"/>
    <property type="molecule type" value="Genomic_DNA"/>
</dbReference>
<dbReference type="InterPro" id="IPR020904">
    <property type="entry name" value="Sc_DH/Rdtase_CS"/>
</dbReference>
<dbReference type="SUPFAM" id="SSF51735">
    <property type="entry name" value="NAD(P)-binding Rossmann-fold domains"/>
    <property type="match status" value="1"/>
</dbReference>
<protein>
    <submittedName>
        <fullName evidence="3">SDR family oxidoreductase</fullName>
    </submittedName>
</protein>
<dbReference type="PANTHER" id="PTHR24321">
    <property type="entry name" value="DEHYDROGENASES, SHORT CHAIN"/>
    <property type="match status" value="1"/>
</dbReference>
<evidence type="ECO:0000313" key="4">
    <source>
        <dbReference type="Proteomes" id="UP001500503"/>
    </source>
</evidence>
<comment type="caution">
    <text evidence="3">The sequence shown here is derived from an EMBL/GenBank/DDBJ whole genome shotgun (WGS) entry which is preliminary data.</text>
</comment>
<dbReference type="PRINTS" id="PR00080">
    <property type="entry name" value="SDRFAMILY"/>
</dbReference>